<sequence length="56" mass="6316">MKLNLFRWAAIALLAAIPLVATPQYAIVLDEDFEECADGTLPFGWTLEYVTDTRQN</sequence>
<keyword evidence="1" id="KW-0732">Signal</keyword>
<feature type="chain" id="PRO_5036868166" evidence="1">
    <location>
        <begin position="27"/>
        <end position="56"/>
    </location>
</feature>
<evidence type="ECO:0000313" key="2">
    <source>
        <dbReference type="EMBL" id="MBO8440739.1"/>
    </source>
</evidence>
<comment type="caution">
    <text evidence="2">The sequence shown here is derived from an EMBL/GenBank/DDBJ whole genome shotgun (WGS) entry which is preliminary data.</text>
</comment>
<dbReference type="AlphaFoldDB" id="A0A940DP04"/>
<proteinExistence type="predicted"/>
<dbReference type="EMBL" id="JADIMV010000150">
    <property type="protein sequence ID" value="MBO8440739.1"/>
    <property type="molecule type" value="Genomic_DNA"/>
</dbReference>
<name>A0A940DP04_9BACT</name>
<accession>A0A940DP04</accession>
<evidence type="ECO:0000256" key="1">
    <source>
        <dbReference type="SAM" id="SignalP"/>
    </source>
</evidence>
<reference evidence="2" key="1">
    <citation type="submission" date="2020-10" db="EMBL/GenBank/DDBJ databases">
        <authorList>
            <person name="Gilroy R."/>
        </authorList>
    </citation>
    <scope>NUCLEOTIDE SEQUENCE</scope>
    <source>
        <strain evidence="2">3924</strain>
    </source>
</reference>
<evidence type="ECO:0000313" key="3">
    <source>
        <dbReference type="Proteomes" id="UP000712007"/>
    </source>
</evidence>
<feature type="signal peptide" evidence="1">
    <location>
        <begin position="1"/>
        <end position="26"/>
    </location>
</feature>
<organism evidence="2 3">
    <name type="scientific">Candidatus Aphodosoma intestinipullorum</name>
    <dbReference type="NCBI Taxonomy" id="2840674"/>
    <lineage>
        <taxon>Bacteria</taxon>
        <taxon>Pseudomonadati</taxon>
        <taxon>Bacteroidota</taxon>
        <taxon>Bacteroidia</taxon>
        <taxon>Bacteroidales</taxon>
        <taxon>Candidatus Aphodosoma</taxon>
    </lineage>
</organism>
<gene>
    <name evidence="2" type="ORF">IAC51_08850</name>
</gene>
<protein>
    <submittedName>
        <fullName evidence="2">Uncharacterized protein</fullName>
    </submittedName>
</protein>
<reference evidence="2" key="2">
    <citation type="journal article" date="2021" name="PeerJ">
        <title>Extensive microbial diversity within the chicken gut microbiome revealed by metagenomics and culture.</title>
        <authorList>
            <person name="Gilroy R."/>
            <person name="Ravi A."/>
            <person name="Getino M."/>
            <person name="Pursley I."/>
            <person name="Horton D.L."/>
            <person name="Alikhan N.F."/>
            <person name="Baker D."/>
            <person name="Gharbi K."/>
            <person name="Hall N."/>
            <person name="Watson M."/>
            <person name="Adriaenssens E.M."/>
            <person name="Foster-Nyarko E."/>
            <person name="Jarju S."/>
            <person name="Secka A."/>
            <person name="Antonio M."/>
            <person name="Oren A."/>
            <person name="Chaudhuri R.R."/>
            <person name="La Ragione R."/>
            <person name="Hildebrand F."/>
            <person name="Pallen M.J."/>
        </authorList>
    </citation>
    <scope>NUCLEOTIDE SEQUENCE</scope>
    <source>
        <strain evidence="2">3924</strain>
    </source>
</reference>
<dbReference type="Proteomes" id="UP000712007">
    <property type="component" value="Unassembled WGS sequence"/>
</dbReference>